<feature type="signal peptide" evidence="2">
    <location>
        <begin position="1"/>
        <end position="18"/>
    </location>
</feature>
<dbReference type="RefSeq" id="WP_148969041.1">
    <property type="nucleotide sequence ID" value="NZ_JBNIKW010000003.1"/>
</dbReference>
<organism evidence="3 4">
    <name type="scientific">Rossellomorea aquimaris</name>
    <dbReference type="NCBI Taxonomy" id="189382"/>
    <lineage>
        <taxon>Bacteria</taxon>
        <taxon>Bacillati</taxon>
        <taxon>Bacillota</taxon>
        <taxon>Bacilli</taxon>
        <taxon>Bacillales</taxon>
        <taxon>Bacillaceae</taxon>
        <taxon>Rossellomorea</taxon>
    </lineage>
</organism>
<dbReference type="OrthoDB" id="2864193at2"/>
<keyword evidence="2" id="KW-0732">Signal</keyword>
<proteinExistence type="predicted"/>
<dbReference type="Proteomes" id="UP000324269">
    <property type="component" value="Unassembled WGS sequence"/>
</dbReference>
<feature type="chain" id="PRO_5038886061" description="Lipoprotein" evidence="2">
    <location>
        <begin position="19"/>
        <end position="184"/>
    </location>
</feature>
<sequence>MKKLLVPFILLSMSLFIAACNSEGSTEEKDTEKNTEATEEEAKSDETEMKSALLDYQMEIINTVNANDSAIYAFEAAKAKEEDKPSDEEIEKLKTDAEAAAKTVAEDVHALEVPAALDSKKEEIQGALDDLAKSYETRAANLSDEANAEYTESDEQFAAFEEKMAAVYEEAGLTKPSFTADIVD</sequence>
<feature type="region of interest" description="Disordered" evidence="1">
    <location>
        <begin position="22"/>
        <end position="48"/>
    </location>
</feature>
<reference evidence="3 4" key="1">
    <citation type="submission" date="2019-08" db="EMBL/GenBank/DDBJ databases">
        <title>Bacillus genomes from the desert of Cuatro Cienegas, Coahuila.</title>
        <authorList>
            <person name="Olmedo-Alvarez G."/>
        </authorList>
    </citation>
    <scope>NUCLEOTIDE SEQUENCE [LARGE SCALE GENOMIC DNA]</scope>
    <source>
        <strain evidence="3 4">CH87b_3T</strain>
    </source>
</reference>
<dbReference type="EMBL" id="VTEZ01000004">
    <property type="protein sequence ID" value="TYS84609.1"/>
    <property type="molecule type" value="Genomic_DNA"/>
</dbReference>
<comment type="caution">
    <text evidence="3">The sequence shown here is derived from an EMBL/GenBank/DDBJ whole genome shotgun (WGS) entry which is preliminary data.</text>
</comment>
<evidence type="ECO:0008006" key="5">
    <source>
        <dbReference type="Google" id="ProtNLM"/>
    </source>
</evidence>
<gene>
    <name evidence="3" type="ORF">FZC85_14660</name>
</gene>
<evidence type="ECO:0000256" key="1">
    <source>
        <dbReference type="SAM" id="MobiDB-lite"/>
    </source>
</evidence>
<protein>
    <recommendedName>
        <fullName evidence="5">Lipoprotein</fullName>
    </recommendedName>
</protein>
<name>A0A5D4TWK2_9BACI</name>
<feature type="compositionally biased region" description="Basic and acidic residues" evidence="1">
    <location>
        <begin position="26"/>
        <end position="48"/>
    </location>
</feature>
<dbReference type="AlphaFoldDB" id="A0A5D4TWK2"/>
<evidence type="ECO:0000313" key="4">
    <source>
        <dbReference type="Proteomes" id="UP000324269"/>
    </source>
</evidence>
<dbReference type="PROSITE" id="PS51257">
    <property type="entry name" value="PROKAR_LIPOPROTEIN"/>
    <property type="match status" value="1"/>
</dbReference>
<evidence type="ECO:0000256" key="2">
    <source>
        <dbReference type="SAM" id="SignalP"/>
    </source>
</evidence>
<evidence type="ECO:0000313" key="3">
    <source>
        <dbReference type="EMBL" id="TYS84609.1"/>
    </source>
</evidence>
<accession>A0A5D4TWK2</accession>